<comment type="caution">
    <text evidence="1">The sequence shown here is derived from an EMBL/GenBank/DDBJ whole genome shotgun (WGS) entry which is preliminary data.</text>
</comment>
<evidence type="ECO:0000313" key="2">
    <source>
        <dbReference type="Proteomes" id="UP001596112"/>
    </source>
</evidence>
<keyword evidence="2" id="KW-1185">Reference proteome</keyword>
<accession>A0ABW1B7Z4</accession>
<dbReference type="Proteomes" id="UP001596112">
    <property type="component" value="Unassembled WGS sequence"/>
</dbReference>
<dbReference type="RefSeq" id="WP_272171667.1">
    <property type="nucleotide sequence ID" value="NZ_JAQOSL010000034.1"/>
</dbReference>
<reference evidence="2" key="1">
    <citation type="journal article" date="2019" name="Int. J. Syst. Evol. Microbiol.">
        <title>The Global Catalogue of Microorganisms (GCM) 10K type strain sequencing project: providing services to taxonomists for standard genome sequencing and annotation.</title>
        <authorList>
            <consortium name="The Broad Institute Genomics Platform"/>
            <consortium name="The Broad Institute Genome Sequencing Center for Infectious Disease"/>
            <person name="Wu L."/>
            <person name="Ma J."/>
        </authorList>
    </citation>
    <scope>NUCLEOTIDE SEQUENCE [LARGE SCALE GENOMIC DNA]</scope>
    <source>
        <strain evidence="2">JCM 9918</strain>
    </source>
</reference>
<dbReference type="EMBL" id="JBHSNZ010000008">
    <property type="protein sequence ID" value="MFC5808848.1"/>
    <property type="molecule type" value="Genomic_DNA"/>
</dbReference>
<sequence>MPFGEFQPAPWDTTHPGAVLDAARPAKLTAFSLYLGRGGGAVTKGVVHVDALRAVARPSKMR</sequence>
<name>A0ABW1B7Z4_9ACTN</name>
<protein>
    <submittedName>
        <fullName evidence="1">Uncharacterized protein</fullName>
    </submittedName>
</protein>
<organism evidence="1 2">
    <name type="scientific">Streptomyces heilongjiangensis</name>
    <dbReference type="NCBI Taxonomy" id="945052"/>
    <lineage>
        <taxon>Bacteria</taxon>
        <taxon>Bacillati</taxon>
        <taxon>Actinomycetota</taxon>
        <taxon>Actinomycetes</taxon>
        <taxon>Kitasatosporales</taxon>
        <taxon>Streptomycetaceae</taxon>
        <taxon>Streptomyces</taxon>
    </lineage>
</organism>
<proteinExistence type="predicted"/>
<gene>
    <name evidence="1" type="ORF">ACFQGO_15265</name>
</gene>
<evidence type="ECO:0000313" key="1">
    <source>
        <dbReference type="EMBL" id="MFC5808848.1"/>
    </source>
</evidence>